<dbReference type="Gene3D" id="1.10.520.10">
    <property type="match status" value="1"/>
</dbReference>
<dbReference type="InterPro" id="IPR010255">
    <property type="entry name" value="Haem_peroxidase_sf"/>
</dbReference>
<evidence type="ECO:0000256" key="1">
    <source>
        <dbReference type="ARBA" id="ARBA00003917"/>
    </source>
</evidence>
<dbReference type="AlphaFoldDB" id="A0A8K0XK81"/>
<evidence type="ECO:0000256" key="8">
    <source>
        <dbReference type="RuleBase" id="RU363051"/>
    </source>
</evidence>
<dbReference type="PRINTS" id="PR00458">
    <property type="entry name" value="PEROXIDASE"/>
</dbReference>
<dbReference type="GO" id="GO:0034599">
    <property type="term" value="P:cellular response to oxidative stress"/>
    <property type="evidence" value="ECO:0007669"/>
    <property type="project" value="InterPro"/>
</dbReference>
<keyword evidence="8" id="KW-0732">Signal</keyword>
<comment type="similarity">
    <text evidence="2">Belongs to the peroxidase family. Cytochrome c peroxidase subfamily.</text>
</comment>
<dbReference type="GO" id="GO:0004601">
    <property type="term" value="F:peroxidase activity"/>
    <property type="evidence" value="ECO:0007669"/>
    <property type="project" value="UniProtKB-KW"/>
</dbReference>
<evidence type="ECO:0000313" key="10">
    <source>
        <dbReference type="EMBL" id="KAH8077081.1"/>
    </source>
</evidence>
<accession>A0A8K0XK81</accession>
<dbReference type="InterPro" id="IPR002207">
    <property type="entry name" value="Peroxidase_I"/>
</dbReference>
<evidence type="ECO:0000256" key="5">
    <source>
        <dbReference type="ARBA" id="ARBA00022723"/>
    </source>
</evidence>
<evidence type="ECO:0000256" key="2">
    <source>
        <dbReference type="ARBA" id="ARBA00005997"/>
    </source>
</evidence>
<evidence type="ECO:0000256" key="3">
    <source>
        <dbReference type="ARBA" id="ARBA00022559"/>
    </source>
</evidence>
<organism evidence="10 11">
    <name type="scientific">Cristinia sonorae</name>
    <dbReference type="NCBI Taxonomy" id="1940300"/>
    <lineage>
        <taxon>Eukaryota</taxon>
        <taxon>Fungi</taxon>
        <taxon>Dikarya</taxon>
        <taxon>Basidiomycota</taxon>
        <taxon>Agaricomycotina</taxon>
        <taxon>Agaricomycetes</taxon>
        <taxon>Agaricomycetidae</taxon>
        <taxon>Agaricales</taxon>
        <taxon>Pleurotineae</taxon>
        <taxon>Stephanosporaceae</taxon>
        <taxon>Cristinia</taxon>
    </lineage>
</organism>
<dbReference type="InterPro" id="IPR044831">
    <property type="entry name" value="Ccp1-like"/>
</dbReference>
<gene>
    <name evidence="10" type="ORF">BXZ70DRAFT_1013023</name>
</gene>
<keyword evidence="7" id="KW-0408">Iron</keyword>
<name>A0A8K0XK81_9AGAR</name>
<keyword evidence="4" id="KW-0349">Heme</keyword>
<feature type="chain" id="PRO_5035489939" description="Peroxidase" evidence="8">
    <location>
        <begin position="28"/>
        <end position="535"/>
    </location>
</feature>
<keyword evidence="5" id="KW-0479">Metal-binding</keyword>
<dbReference type="GO" id="GO:0000302">
    <property type="term" value="P:response to reactive oxygen species"/>
    <property type="evidence" value="ECO:0007669"/>
    <property type="project" value="TreeGrafter"/>
</dbReference>
<protein>
    <recommendedName>
        <fullName evidence="8">Peroxidase</fullName>
        <ecNumber evidence="8">1.11.1.-</ecNumber>
    </recommendedName>
</protein>
<dbReference type="GO" id="GO:0042744">
    <property type="term" value="P:hydrogen peroxide catabolic process"/>
    <property type="evidence" value="ECO:0007669"/>
    <property type="project" value="TreeGrafter"/>
</dbReference>
<keyword evidence="3 8" id="KW-0575">Peroxidase</keyword>
<dbReference type="InterPro" id="IPR002016">
    <property type="entry name" value="Haem_peroxidase"/>
</dbReference>
<dbReference type="GO" id="GO:0020037">
    <property type="term" value="F:heme binding"/>
    <property type="evidence" value="ECO:0007669"/>
    <property type="project" value="UniProtKB-UniRule"/>
</dbReference>
<dbReference type="PANTHER" id="PTHR31356:SF53">
    <property type="entry name" value="HEME PEROXIDASE"/>
    <property type="match status" value="1"/>
</dbReference>
<reference evidence="10" key="1">
    <citation type="journal article" date="2021" name="New Phytol.">
        <title>Evolutionary innovations through gain and loss of genes in the ectomycorrhizal Boletales.</title>
        <authorList>
            <person name="Wu G."/>
            <person name="Miyauchi S."/>
            <person name="Morin E."/>
            <person name="Kuo A."/>
            <person name="Drula E."/>
            <person name="Varga T."/>
            <person name="Kohler A."/>
            <person name="Feng B."/>
            <person name="Cao Y."/>
            <person name="Lipzen A."/>
            <person name="Daum C."/>
            <person name="Hundley H."/>
            <person name="Pangilinan J."/>
            <person name="Johnson J."/>
            <person name="Barry K."/>
            <person name="LaButti K."/>
            <person name="Ng V."/>
            <person name="Ahrendt S."/>
            <person name="Min B."/>
            <person name="Choi I.G."/>
            <person name="Park H."/>
            <person name="Plett J.M."/>
            <person name="Magnuson J."/>
            <person name="Spatafora J.W."/>
            <person name="Nagy L.G."/>
            <person name="Henrissat B."/>
            <person name="Grigoriev I.V."/>
            <person name="Yang Z.L."/>
            <person name="Xu J."/>
            <person name="Martin F.M."/>
        </authorList>
    </citation>
    <scope>NUCLEOTIDE SEQUENCE</scope>
    <source>
        <strain evidence="10">KKN 215</strain>
    </source>
</reference>
<comment type="function">
    <text evidence="1">Destroys radicals which are normally produced within the cells and which are toxic to biological systems.</text>
</comment>
<evidence type="ECO:0000256" key="6">
    <source>
        <dbReference type="ARBA" id="ARBA00023002"/>
    </source>
</evidence>
<keyword evidence="11" id="KW-1185">Reference proteome</keyword>
<comment type="caution">
    <text evidence="10">The sequence shown here is derived from an EMBL/GenBank/DDBJ whole genome shotgun (WGS) entry which is preliminary data.</text>
</comment>
<evidence type="ECO:0000256" key="4">
    <source>
        <dbReference type="ARBA" id="ARBA00022617"/>
    </source>
</evidence>
<dbReference type="PANTHER" id="PTHR31356">
    <property type="entry name" value="THYLAKOID LUMENAL 29 KDA PROTEIN, CHLOROPLASTIC-RELATED"/>
    <property type="match status" value="1"/>
</dbReference>
<proteinExistence type="inferred from homology"/>
<dbReference type="Proteomes" id="UP000813824">
    <property type="component" value="Unassembled WGS sequence"/>
</dbReference>
<dbReference type="PROSITE" id="PS50873">
    <property type="entry name" value="PEROXIDASE_4"/>
    <property type="match status" value="1"/>
</dbReference>
<dbReference type="SUPFAM" id="SSF48113">
    <property type="entry name" value="Heme-dependent peroxidases"/>
    <property type="match status" value="1"/>
</dbReference>
<sequence length="535" mass="57865">MRPPNSKANFGRTCFIALLAGHSLVQAATWPNHLIDELDANLYDRRGYKLRSLPAGMSPRCTRFAGNIPGGRTNAADWIRAAFHDMATYNIADGTGGLDASIRFPEEQNRPENTGDGFMNTIIFISPSSNRYFSLADTIAMAMVTAVEMCGGPKIPYRGGRIDALQPNSPGVPEPQQSIEEHIASFARQGFTKADMIGLTACGHSIGGVQNIAFPDIVPPSSDQSNPQGNVNFDSTGVLFDNKIATEYLDGTTQNPLVVGRNSTTNSDFRIFNSDNNVTMSKYPAVFRSKCAELLARMVDTVPKEVTLTDVIQPILFKPVGVQLIWVGGGNLALTGEVRVWNALPSRVTVKWKARDGRSDPAFSAVLKHDTSHTSDPLMPDSTITNRWLDFPSILISSTQSLSSLSFEVLNADGTTKVEDLGGAGYPLQDVIMVANTTCMSPTDVKVRFAIRADIQPIRVYAKTDMFDETRRPTVVTTEVAPPSNPTIVAGYTLWEVALMSASHLTLAVDTGGKTYETPFIGNGSPLGPSLPKCP</sequence>
<dbReference type="EMBL" id="JAEVFJ010000066">
    <property type="protein sequence ID" value="KAH8077081.1"/>
    <property type="molecule type" value="Genomic_DNA"/>
</dbReference>
<dbReference type="Pfam" id="PF00141">
    <property type="entry name" value="peroxidase"/>
    <property type="match status" value="1"/>
</dbReference>
<feature type="domain" description="Plant heme peroxidase family profile" evidence="9">
    <location>
        <begin position="37"/>
        <end position="339"/>
    </location>
</feature>
<dbReference type="Gene3D" id="1.10.420.10">
    <property type="entry name" value="Peroxidase, domain 2"/>
    <property type="match status" value="1"/>
</dbReference>
<dbReference type="EC" id="1.11.1.-" evidence="8"/>
<dbReference type="OrthoDB" id="2144714at2759"/>
<evidence type="ECO:0000256" key="7">
    <source>
        <dbReference type="ARBA" id="ARBA00023004"/>
    </source>
</evidence>
<dbReference type="GO" id="GO:0046872">
    <property type="term" value="F:metal ion binding"/>
    <property type="evidence" value="ECO:0007669"/>
    <property type="project" value="UniProtKB-UniRule"/>
</dbReference>
<dbReference type="PRINTS" id="PR00459">
    <property type="entry name" value="ASPEROXIDASE"/>
</dbReference>
<keyword evidence="6 8" id="KW-0560">Oxidoreductase</keyword>
<evidence type="ECO:0000259" key="9">
    <source>
        <dbReference type="PROSITE" id="PS50873"/>
    </source>
</evidence>
<evidence type="ECO:0000313" key="11">
    <source>
        <dbReference type="Proteomes" id="UP000813824"/>
    </source>
</evidence>
<feature type="signal peptide" evidence="8">
    <location>
        <begin position="1"/>
        <end position="27"/>
    </location>
</feature>